<organism evidence="2 3">
    <name type="scientific">Caulobacter segnis</name>
    <dbReference type="NCBI Taxonomy" id="88688"/>
    <lineage>
        <taxon>Bacteria</taxon>
        <taxon>Pseudomonadati</taxon>
        <taxon>Pseudomonadota</taxon>
        <taxon>Alphaproteobacteria</taxon>
        <taxon>Caulobacterales</taxon>
        <taxon>Caulobacteraceae</taxon>
        <taxon>Caulobacter</taxon>
    </lineage>
</organism>
<comment type="caution">
    <text evidence="2">The sequence shown here is derived from an EMBL/GenBank/DDBJ whole genome shotgun (WGS) entry which is preliminary data.</text>
</comment>
<feature type="compositionally biased region" description="Pro residues" evidence="1">
    <location>
        <begin position="127"/>
        <end position="139"/>
    </location>
</feature>
<dbReference type="AlphaFoldDB" id="A0A2W5WQ01"/>
<dbReference type="InterPro" id="IPR021333">
    <property type="entry name" value="DUF2946"/>
</dbReference>
<feature type="region of interest" description="Disordered" evidence="1">
    <location>
        <begin position="61"/>
        <end position="86"/>
    </location>
</feature>
<protein>
    <submittedName>
        <fullName evidence="2">DUF2946 domain-containing protein</fullName>
    </submittedName>
</protein>
<dbReference type="RefSeq" id="WP_304274444.1">
    <property type="nucleotide sequence ID" value="NZ_QFQZ01000008.1"/>
</dbReference>
<evidence type="ECO:0000313" key="3">
    <source>
        <dbReference type="Proteomes" id="UP000249393"/>
    </source>
</evidence>
<name>A0A2W5WQ01_9CAUL</name>
<gene>
    <name evidence="2" type="ORF">DI526_04225</name>
</gene>
<dbReference type="Proteomes" id="UP000249393">
    <property type="component" value="Unassembled WGS sequence"/>
</dbReference>
<dbReference type="EMBL" id="QFQZ01000008">
    <property type="protein sequence ID" value="PZR36168.1"/>
    <property type="molecule type" value="Genomic_DNA"/>
</dbReference>
<evidence type="ECO:0000256" key="1">
    <source>
        <dbReference type="SAM" id="MobiDB-lite"/>
    </source>
</evidence>
<proteinExistence type="predicted"/>
<reference evidence="2 3" key="1">
    <citation type="submission" date="2017-08" db="EMBL/GenBank/DDBJ databases">
        <title>Infants hospitalized years apart are colonized by the same room-sourced microbial strains.</title>
        <authorList>
            <person name="Brooks B."/>
            <person name="Olm M.R."/>
            <person name="Firek B.A."/>
            <person name="Baker R."/>
            <person name="Thomas B.C."/>
            <person name="Morowitz M.J."/>
            <person name="Banfield J.F."/>
        </authorList>
    </citation>
    <scope>NUCLEOTIDE SEQUENCE [LARGE SCALE GENOMIC DNA]</scope>
    <source>
        <strain evidence="2">S2_003_000_R2_4</strain>
    </source>
</reference>
<accession>A0A2W5WQ01</accession>
<feature type="region of interest" description="Disordered" evidence="1">
    <location>
        <begin position="120"/>
        <end position="139"/>
    </location>
</feature>
<sequence>MEKAAHKPLWTDLAMAFALVAVCLRVLIPSGYMPVFSANGAPTMVICTGAGPKLVTVRGGLSVDREAAEGEQHEDHPHTSKSDCGFGGLAQAAPSVEPRLTLAPAALVAAARLGPLAGRDLTLPLRARPPPQTGPPIQA</sequence>
<evidence type="ECO:0000313" key="2">
    <source>
        <dbReference type="EMBL" id="PZR36168.1"/>
    </source>
</evidence>
<feature type="compositionally biased region" description="Basic and acidic residues" evidence="1">
    <location>
        <begin position="63"/>
        <end position="81"/>
    </location>
</feature>
<dbReference type="Pfam" id="PF11162">
    <property type="entry name" value="DUF2946"/>
    <property type="match status" value="1"/>
</dbReference>